<dbReference type="Pfam" id="PF14171">
    <property type="entry name" value="SpoIISA_toxin"/>
    <property type="match status" value="1"/>
</dbReference>
<dbReference type="EMBL" id="RAPK01000010">
    <property type="protein sequence ID" value="RKD71383.1"/>
    <property type="molecule type" value="Genomic_DNA"/>
</dbReference>
<reference evidence="2 3" key="1">
    <citation type="submission" date="2018-09" db="EMBL/GenBank/DDBJ databases">
        <title>Genomic Encyclopedia of Archaeal and Bacterial Type Strains, Phase II (KMG-II): from individual species to whole genera.</title>
        <authorList>
            <person name="Goeker M."/>
        </authorList>
    </citation>
    <scope>NUCLEOTIDE SEQUENCE [LARGE SCALE GENOMIC DNA]</scope>
    <source>
        <strain evidence="2 3">DSM 17008</strain>
    </source>
</reference>
<protein>
    <submittedName>
        <fullName evidence="2">Type II toxin-antitoxin system toxin SpoIISA</fullName>
    </submittedName>
</protein>
<evidence type="ECO:0000256" key="1">
    <source>
        <dbReference type="SAM" id="Phobius"/>
    </source>
</evidence>
<name>A0A419V0D0_9BACL</name>
<dbReference type="AlphaFoldDB" id="A0A419V0D0"/>
<organism evidence="2 3">
    <name type="scientific">Sinobaca qinghaiensis</name>
    <dbReference type="NCBI Taxonomy" id="342944"/>
    <lineage>
        <taxon>Bacteria</taxon>
        <taxon>Bacillati</taxon>
        <taxon>Bacillota</taxon>
        <taxon>Bacilli</taxon>
        <taxon>Bacillales</taxon>
        <taxon>Sporolactobacillaceae</taxon>
        <taxon>Sinobaca</taxon>
    </lineage>
</organism>
<dbReference type="OrthoDB" id="2852651at2"/>
<evidence type="ECO:0000313" key="2">
    <source>
        <dbReference type="EMBL" id="RKD71383.1"/>
    </source>
</evidence>
<evidence type="ECO:0000313" key="3">
    <source>
        <dbReference type="Proteomes" id="UP000285120"/>
    </source>
</evidence>
<dbReference type="InterPro" id="IPR025940">
    <property type="entry name" value="SpoIISA_toxin"/>
</dbReference>
<proteinExistence type="predicted"/>
<gene>
    <name evidence="2" type="ORF">ATL39_2780</name>
</gene>
<sequence length="319" mass="37982">MNLVDFSSLKIALIFMLFYIVFIWSVSSGYTWYYYLIKPWRILFLLSKSSRSVMKEETKKLRRKSIKWYKDNKRKFRRSLYFIFIFCIIIGLYLNLISFEEWLVLLVAAICIVFIDISIFNTPFVNKIGKFEFQHDNEFNEYVEDFRKKQLQWLQKTNECSILIQNSESAYGSISKDLSVEESLRTFLDFYCTSFSINSYVYNLGESYASDKIFEALTNTIDMISKKHTINYEEMVINMENNKTNESDVLENIIETLYDSQFIELERYSVEHYLLIPIYLNETSLIILLKSRVNNIENVDGFHIINLTYLFNAIKMNGI</sequence>
<keyword evidence="1" id="KW-0812">Transmembrane</keyword>
<comment type="caution">
    <text evidence="2">The sequence shown here is derived from an EMBL/GenBank/DDBJ whole genome shotgun (WGS) entry which is preliminary data.</text>
</comment>
<keyword evidence="1" id="KW-0472">Membrane</keyword>
<dbReference type="Proteomes" id="UP000285120">
    <property type="component" value="Unassembled WGS sequence"/>
</dbReference>
<accession>A0A419V0D0</accession>
<keyword evidence="3" id="KW-1185">Reference proteome</keyword>
<keyword evidence="1" id="KW-1133">Transmembrane helix</keyword>
<dbReference type="GO" id="GO:0016020">
    <property type="term" value="C:membrane"/>
    <property type="evidence" value="ECO:0007669"/>
    <property type="project" value="InterPro"/>
</dbReference>
<feature type="transmembrane region" description="Helical" evidence="1">
    <location>
        <begin position="12"/>
        <end position="36"/>
    </location>
</feature>
<feature type="transmembrane region" description="Helical" evidence="1">
    <location>
        <begin position="102"/>
        <end position="120"/>
    </location>
</feature>
<feature type="transmembrane region" description="Helical" evidence="1">
    <location>
        <begin position="79"/>
        <end position="96"/>
    </location>
</feature>